<dbReference type="GO" id="GO:0004553">
    <property type="term" value="F:hydrolase activity, hydrolyzing O-glycosyl compounds"/>
    <property type="evidence" value="ECO:0007669"/>
    <property type="project" value="TreeGrafter"/>
</dbReference>
<dbReference type="InterPro" id="IPR051923">
    <property type="entry name" value="Glycosyl_Hydrolase_39"/>
</dbReference>
<dbReference type="CDD" id="cd09621">
    <property type="entry name" value="CBM9_like_5"/>
    <property type="match status" value="1"/>
</dbReference>
<dbReference type="RefSeq" id="WP_338239246.1">
    <property type="nucleotide sequence ID" value="NZ_BQKE01000004.1"/>
</dbReference>
<gene>
    <name evidence="1" type="ORF">PEDI_47140</name>
</gene>
<dbReference type="InterPro" id="IPR017853">
    <property type="entry name" value="GH"/>
</dbReference>
<evidence type="ECO:0000313" key="2">
    <source>
        <dbReference type="Proteomes" id="UP001310022"/>
    </source>
</evidence>
<organism evidence="1 2">
    <name type="scientific">Persicobacter diffluens</name>
    <dbReference type="NCBI Taxonomy" id="981"/>
    <lineage>
        <taxon>Bacteria</taxon>
        <taxon>Pseudomonadati</taxon>
        <taxon>Bacteroidota</taxon>
        <taxon>Cytophagia</taxon>
        <taxon>Cytophagales</taxon>
        <taxon>Persicobacteraceae</taxon>
        <taxon>Persicobacter</taxon>
    </lineage>
</organism>
<reference evidence="1 2" key="1">
    <citation type="submission" date="2021-12" db="EMBL/GenBank/DDBJ databases">
        <title>Genome sequencing of bacteria with rrn-lacking chromosome and rrn-plasmid.</title>
        <authorList>
            <person name="Anda M."/>
            <person name="Iwasaki W."/>
        </authorList>
    </citation>
    <scope>NUCLEOTIDE SEQUENCE [LARGE SCALE GENOMIC DNA]</scope>
    <source>
        <strain evidence="1 2">NBRC 15940</strain>
    </source>
</reference>
<name>A0AAN4W2Z3_9BACT</name>
<accession>A0AAN4W2Z3</accession>
<dbReference type="Gene3D" id="3.20.20.80">
    <property type="entry name" value="Glycosidases"/>
    <property type="match status" value="1"/>
</dbReference>
<dbReference type="PANTHER" id="PTHR12631:SF10">
    <property type="entry name" value="BETA-XYLOSIDASE-LIKE PROTEIN-RELATED"/>
    <property type="match status" value="1"/>
</dbReference>
<dbReference type="SUPFAM" id="SSF51445">
    <property type="entry name" value="(Trans)glycosidases"/>
    <property type="match status" value="1"/>
</dbReference>
<dbReference type="SUPFAM" id="SSF49344">
    <property type="entry name" value="CBD9-like"/>
    <property type="match status" value="1"/>
</dbReference>
<sequence length="812" mass="92969">MRYFSIIFFASLLLISCGGKHSTVGLQEVTIMDEQQYQLVLYTPRVANVVPLDQQQNAFVGIKNKTGQPLNIDLNWQFWEFDSDTARYRTITAVEPQQETYLDFPDHVFERKGLKAFKVEHHGANGHFSFALMDPMGNDYQSDFRFGVAGVRYNNLDQLHWIGDAMAQIGVQYNRKFIYWEKVQPDSLTWDFSSVDEPLKIMQDKGIHRELLMSGTAHWAMKPGYENIKIKKYAPPRLEPWRKYVATVAERYKNDIQYYEIWNEPDFGFFQGNTEDYVNTLKVAYEEIKKVDSNLTVLTGGFAHVLPRPKFVKFRGDLHKDAIRLGQDYFDVHAVHIHGDYDRFKPYVDGKLADIRKPLKKQQPLWFNETGVTAHQVGEVEQARNVYKKINLIMARNALGVCWFSPQNNIRHSDGAERNYGLISENNSPKSAYVAYNEFVRQMHQVTYLKDIDLGQGIEAFLYQKPGGYILNAWRQEKSTADQLHEFSVSEGTSVKYVDLMGNEKSLPVREGKVVVPVTYKCGYVLFEDAEMAPAYSKKFFALEGSAFADAKDKITMPVKLEASIKSIKSSQDKETIAIENELLSTVSKANHLLLDVDYGDASETLNIPVIRPVLVENKATYSASPNIVVDTYEHVKNRYENDPNTAHLIWKGKADLSAVSYLAINKDYLLVKIVVEDDIHLQPYNNRLIYKGDGIQLGLRTKEMNGVWEIGLAHQKSEKPTCMIFDKPVGFAKKGLLDKMIYTTARQGSTTTYELKLPKEAFGLGKIDQQGFYFNFIVNDNDEGEREGYIQLAEGLGGKKSYEDYKYIIFE</sequence>
<dbReference type="Proteomes" id="UP001310022">
    <property type="component" value="Unassembled WGS sequence"/>
</dbReference>
<proteinExistence type="predicted"/>
<comment type="caution">
    <text evidence="1">The sequence shown here is derived from an EMBL/GenBank/DDBJ whole genome shotgun (WGS) entry which is preliminary data.</text>
</comment>
<evidence type="ECO:0000313" key="1">
    <source>
        <dbReference type="EMBL" id="GJM64162.1"/>
    </source>
</evidence>
<dbReference type="EMBL" id="BQKE01000004">
    <property type="protein sequence ID" value="GJM64162.1"/>
    <property type="molecule type" value="Genomic_DNA"/>
</dbReference>
<keyword evidence="2" id="KW-1185">Reference proteome</keyword>
<protein>
    <submittedName>
        <fullName evidence="1">Uncharacterized protein</fullName>
    </submittedName>
</protein>
<dbReference type="AlphaFoldDB" id="A0AAN4W2Z3"/>
<dbReference type="Gene3D" id="2.60.40.1190">
    <property type="match status" value="1"/>
</dbReference>
<dbReference type="PANTHER" id="PTHR12631">
    <property type="entry name" value="ALPHA-L-IDURONIDASE"/>
    <property type="match status" value="1"/>
</dbReference>
<dbReference type="PROSITE" id="PS51257">
    <property type="entry name" value="PROKAR_LIPOPROTEIN"/>
    <property type="match status" value="1"/>
</dbReference>